<dbReference type="InterPro" id="IPR025979">
    <property type="entry name" value="ChrR-like_cupin_dom"/>
</dbReference>
<proteinExistence type="predicted"/>
<dbReference type="InterPro" id="IPR014710">
    <property type="entry name" value="RmlC-like_jellyroll"/>
</dbReference>
<dbReference type="Proteomes" id="UP000190166">
    <property type="component" value="Unassembled WGS sequence"/>
</dbReference>
<sequence length="123" mass="13790">MNTDINHYITKSNQVEWQPLVEKNIHYKGIFVKSLRYDEAAGRSTTILLKFEPGAHYPYHNHPGGEEIFVLSGDAVLEHTTLLAGDYLYTPPGFRHSVTSNTGCVLFFVIPEEVEILPGSGEL</sequence>
<dbReference type="SUPFAM" id="SSF51182">
    <property type="entry name" value="RmlC-like cupins"/>
    <property type="match status" value="1"/>
</dbReference>
<name>A0A1T5NDC0_9BACT</name>
<dbReference type="RefSeq" id="WP_079468391.1">
    <property type="nucleotide sequence ID" value="NZ_FUZZ01000001.1"/>
</dbReference>
<dbReference type="AlphaFoldDB" id="A0A1T5NDC0"/>
<dbReference type="EMBL" id="FUZZ01000001">
    <property type="protein sequence ID" value="SKC98118.1"/>
    <property type="molecule type" value="Genomic_DNA"/>
</dbReference>
<dbReference type="Gene3D" id="2.60.120.10">
    <property type="entry name" value="Jelly Rolls"/>
    <property type="match status" value="1"/>
</dbReference>
<accession>A0A1T5NDC0</accession>
<evidence type="ECO:0000259" key="1">
    <source>
        <dbReference type="Pfam" id="PF12973"/>
    </source>
</evidence>
<evidence type="ECO:0000313" key="3">
    <source>
        <dbReference type="Proteomes" id="UP000190166"/>
    </source>
</evidence>
<organism evidence="2 3">
    <name type="scientific">Chitinophaga ginsengisegetis</name>
    <dbReference type="NCBI Taxonomy" id="393003"/>
    <lineage>
        <taxon>Bacteria</taxon>
        <taxon>Pseudomonadati</taxon>
        <taxon>Bacteroidota</taxon>
        <taxon>Chitinophagia</taxon>
        <taxon>Chitinophagales</taxon>
        <taxon>Chitinophagaceae</taxon>
        <taxon>Chitinophaga</taxon>
    </lineage>
</organism>
<feature type="domain" description="ChrR-like cupin" evidence="1">
    <location>
        <begin position="9"/>
        <end position="108"/>
    </location>
</feature>
<protein>
    <submittedName>
        <fullName evidence="2">ChrR Cupin-like domain-containing protein</fullName>
    </submittedName>
</protein>
<reference evidence="2 3" key="1">
    <citation type="submission" date="2017-02" db="EMBL/GenBank/DDBJ databases">
        <authorList>
            <person name="Peterson S.W."/>
        </authorList>
    </citation>
    <scope>NUCLEOTIDE SEQUENCE [LARGE SCALE GENOMIC DNA]</scope>
    <source>
        <strain evidence="2 3">DSM 18108</strain>
    </source>
</reference>
<gene>
    <name evidence="2" type="ORF">SAMN05660461_1102</name>
</gene>
<dbReference type="Pfam" id="PF12973">
    <property type="entry name" value="Cupin_7"/>
    <property type="match status" value="1"/>
</dbReference>
<evidence type="ECO:0000313" key="2">
    <source>
        <dbReference type="EMBL" id="SKC98118.1"/>
    </source>
</evidence>
<dbReference type="STRING" id="393003.SAMN05660461_1102"/>
<dbReference type="InterPro" id="IPR011051">
    <property type="entry name" value="RmlC_Cupin_sf"/>
</dbReference>
<keyword evidence="3" id="KW-1185">Reference proteome</keyword>